<evidence type="ECO:0000313" key="11">
    <source>
        <dbReference type="EMBL" id="RGL09900.1"/>
    </source>
</evidence>
<dbReference type="InterPro" id="IPR036514">
    <property type="entry name" value="SGNH_hydro_sf"/>
</dbReference>
<evidence type="ECO:0000256" key="3">
    <source>
        <dbReference type="ARBA" id="ARBA00022679"/>
    </source>
</evidence>
<evidence type="ECO:0000256" key="8">
    <source>
        <dbReference type="SAM" id="MobiDB-lite"/>
    </source>
</evidence>
<sequence length="775" mass="84325">MNKQQLEPHTTADQPEPRPTPQARPQAAQAAHHVSRPHASQTRPTASQTRPAAQAGRHAHAGHRPKTEHAHAQAPRTPKEKPQGSRSRYLPALDGIRALAVVAVVLYHLNFTWIQGGLLGVTMFFVISGYIITRLLLNEFEQSGRIDLKSFWIRRARRLLPAIGVLMVVTIVLCTFFNHVMLTKMRPDILPSLFFVNNWWQIAQNVSYFDALGDPSPLTHFWSLAIEEQFYLIWPPLLLGLLSMHVKKPTVRRIVLGLAAASALAMTLLYNPAVDPSRIYYGTDTRVFSLLLGVWLAFIPPRDMSPARLAHALGLDSLANKVKAAAEKESALKGADATVANAADDATMAEPLTATPARGTIALTSVDLVGAAGLVGLLALFTVSNGYSAFQYRGGMLLCSVFTMMLIAACVQDDGLLVRLFSLKPFIWIGKRSYSIYLWHYPLLLLMNPVADIRQTPWWMTAIQLAVVLAVAECSYRFIETPFRHGALGAFFRHVRQGEEPLQIIQKHVIPFGIAGTTLLLALGGLVFVPNTSALSEEGAALLEGNAGDESQQPSATADAATDGGEVETDKNGFPAGAYDVLMIGDSVSLRTIPNFEQTFPHGHIDAAKNRQFTTGVDLATQYIAGNQAGKIVVIALGTNGLVTDENIDQMMSLLGDKRVVVFITTRSPQPWVGPTNGAIARAAERYPNVRIIDWYGYSEGRNDLFDGDGTHLSSDGAAQFIQLVYDAVRPDLPLHAEDHPEQQVIDKVNQLANSATSSVTAAAKAGAGQEPAKD</sequence>
<dbReference type="InterPro" id="IPR002656">
    <property type="entry name" value="Acyl_transf_3_dom"/>
</dbReference>
<keyword evidence="4 9" id="KW-0812">Transmembrane</keyword>
<keyword evidence="2" id="KW-1003">Cell membrane</keyword>
<feature type="transmembrane region" description="Helical" evidence="9">
    <location>
        <begin position="395"/>
        <end position="422"/>
    </location>
</feature>
<dbReference type="GO" id="GO:0016747">
    <property type="term" value="F:acyltransferase activity, transferring groups other than amino-acyl groups"/>
    <property type="evidence" value="ECO:0007669"/>
    <property type="project" value="InterPro"/>
</dbReference>
<proteinExistence type="predicted"/>
<dbReference type="GO" id="GO:0005886">
    <property type="term" value="C:plasma membrane"/>
    <property type="evidence" value="ECO:0007669"/>
    <property type="project" value="UniProtKB-SubCell"/>
</dbReference>
<keyword evidence="7" id="KW-0012">Acyltransferase</keyword>
<feature type="transmembrane region" description="Helical" evidence="9">
    <location>
        <begin position="361"/>
        <end position="383"/>
    </location>
</feature>
<evidence type="ECO:0000313" key="12">
    <source>
        <dbReference type="Proteomes" id="UP000260943"/>
    </source>
</evidence>
<accession>A0A3E4QRU6</accession>
<dbReference type="InterPro" id="IPR050879">
    <property type="entry name" value="Acyltransferase_3"/>
</dbReference>
<feature type="compositionally biased region" description="Polar residues" evidence="8">
    <location>
        <begin position="38"/>
        <end position="49"/>
    </location>
</feature>
<evidence type="ECO:0000259" key="10">
    <source>
        <dbReference type="Pfam" id="PF01757"/>
    </source>
</evidence>
<dbReference type="GO" id="GO:0009103">
    <property type="term" value="P:lipopolysaccharide biosynthetic process"/>
    <property type="evidence" value="ECO:0007669"/>
    <property type="project" value="TreeGrafter"/>
</dbReference>
<dbReference type="SUPFAM" id="SSF52266">
    <property type="entry name" value="SGNH hydrolase"/>
    <property type="match status" value="1"/>
</dbReference>
<comment type="subcellular location">
    <subcellularLocation>
        <location evidence="1">Cell membrane</location>
        <topology evidence="1">Multi-pass membrane protein</topology>
    </subcellularLocation>
</comment>
<feature type="transmembrane region" description="Helical" evidence="9">
    <location>
        <begin position="113"/>
        <end position="137"/>
    </location>
</feature>
<comment type="caution">
    <text evidence="11">The sequence shown here is derived from an EMBL/GenBank/DDBJ whole genome shotgun (WGS) entry which is preliminary data.</text>
</comment>
<feature type="region of interest" description="Disordered" evidence="8">
    <location>
        <begin position="1"/>
        <end position="87"/>
    </location>
</feature>
<name>A0A3E4QRU6_9ACTN</name>
<dbReference type="Gene3D" id="3.40.50.1110">
    <property type="entry name" value="SGNH hydrolase"/>
    <property type="match status" value="1"/>
</dbReference>
<feature type="region of interest" description="Disordered" evidence="8">
    <location>
        <begin position="546"/>
        <end position="572"/>
    </location>
</feature>
<evidence type="ECO:0000256" key="4">
    <source>
        <dbReference type="ARBA" id="ARBA00022692"/>
    </source>
</evidence>
<feature type="compositionally biased region" description="Polar residues" evidence="8">
    <location>
        <begin position="1"/>
        <end position="13"/>
    </location>
</feature>
<dbReference type="Proteomes" id="UP000260943">
    <property type="component" value="Unassembled WGS sequence"/>
</dbReference>
<gene>
    <name evidence="11" type="ORF">DXC81_06715</name>
</gene>
<evidence type="ECO:0000256" key="5">
    <source>
        <dbReference type="ARBA" id="ARBA00022989"/>
    </source>
</evidence>
<dbReference type="RefSeq" id="WP_117679735.1">
    <property type="nucleotide sequence ID" value="NZ_QSRJ01000007.1"/>
</dbReference>
<keyword evidence="6 9" id="KW-0472">Membrane</keyword>
<evidence type="ECO:0000256" key="9">
    <source>
        <dbReference type="SAM" id="Phobius"/>
    </source>
</evidence>
<evidence type="ECO:0000256" key="6">
    <source>
        <dbReference type="ARBA" id="ARBA00023136"/>
    </source>
</evidence>
<protein>
    <submittedName>
        <fullName evidence="11">Acetyltransferase</fullName>
    </submittedName>
</protein>
<dbReference type="Pfam" id="PF01757">
    <property type="entry name" value="Acyl_transf_3"/>
    <property type="match status" value="1"/>
</dbReference>
<dbReference type="PANTHER" id="PTHR23028">
    <property type="entry name" value="ACETYLTRANSFERASE"/>
    <property type="match status" value="1"/>
</dbReference>
<keyword evidence="5 9" id="KW-1133">Transmembrane helix</keyword>
<dbReference type="PANTHER" id="PTHR23028:SF53">
    <property type="entry name" value="ACYL_TRANSF_3 DOMAIN-CONTAINING PROTEIN"/>
    <property type="match status" value="1"/>
</dbReference>
<evidence type="ECO:0000256" key="2">
    <source>
        <dbReference type="ARBA" id="ARBA00022475"/>
    </source>
</evidence>
<dbReference type="CDD" id="cd01840">
    <property type="entry name" value="SGNH_hydrolase_yrhL_like"/>
    <property type="match status" value="1"/>
</dbReference>
<feature type="transmembrane region" description="Helical" evidence="9">
    <location>
        <begin position="158"/>
        <end position="181"/>
    </location>
</feature>
<evidence type="ECO:0000256" key="1">
    <source>
        <dbReference type="ARBA" id="ARBA00004651"/>
    </source>
</evidence>
<dbReference type="EMBL" id="QSRJ01000007">
    <property type="protein sequence ID" value="RGL09900.1"/>
    <property type="molecule type" value="Genomic_DNA"/>
</dbReference>
<feature type="transmembrane region" description="Helical" evidence="9">
    <location>
        <begin position="254"/>
        <end position="273"/>
    </location>
</feature>
<organism evidence="11 12">
    <name type="scientific">Collinsella tanakaei</name>
    <dbReference type="NCBI Taxonomy" id="626935"/>
    <lineage>
        <taxon>Bacteria</taxon>
        <taxon>Bacillati</taxon>
        <taxon>Actinomycetota</taxon>
        <taxon>Coriobacteriia</taxon>
        <taxon>Coriobacteriales</taxon>
        <taxon>Coriobacteriaceae</taxon>
        <taxon>Collinsella</taxon>
    </lineage>
</organism>
<feature type="transmembrane region" description="Helical" evidence="9">
    <location>
        <begin position="89"/>
        <end position="107"/>
    </location>
</feature>
<feature type="domain" description="Acyltransferase 3" evidence="10">
    <location>
        <begin position="91"/>
        <end position="472"/>
    </location>
</feature>
<reference evidence="11 12" key="1">
    <citation type="submission" date="2018-08" db="EMBL/GenBank/DDBJ databases">
        <title>A genome reference for cultivated species of the human gut microbiota.</title>
        <authorList>
            <person name="Zou Y."/>
            <person name="Xue W."/>
            <person name="Luo G."/>
        </authorList>
    </citation>
    <scope>NUCLEOTIDE SEQUENCE [LARGE SCALE GENOMIC DNA]</scope>
    <source>
        <strain evidence="11 12">TF08-14</strain>
    </source>
</reference>
<feature type="transmembrane region" description="Helical" evidence="9">
    <location>
        <begin position="221"/>
        <end position="242"/>
    </location>
</feature>
<evidence type="ECO:0000256" key="7">
    <source>
        <dbReference type="ARBA" id="ARBA00023315"/>
    </source>
</evidence>
<dbReference type="AlphaFoldDB" id="A0A3E4QRU6"/>
<keyword evidence="3 11" id="KW-0808">Transferase</keyword>
<feature type="compositionally biased region" description="Basic and acidic residues" evidence="8">
    <location>
        <begin position="65"/>
        <end position="83"/>
    </location>
</feature>